<dbReference type="RefSeq" id="XP_067753265.1">
    <property type="nucleotide sequence ID" value="XM_067897108.1"/>
</dbReference>
<feature type="compositionally biased region" description="Low complexity" evidence="1">
    <location>
        <begin position="199"/>
        <end position="218"/>
    </location>
</feature>
<dbReference type="OrthoDB" id="246043at2759"/>
<dbReference type="GeneID" id="94287185"/>
<evidence type="ECO:0000313" key="3">
    <source>
        <dbReference type="Proteomes" id="UP000674318"/>
    </source>
</evidence>
<reference evidence="2 3" key="1">
    <citation type="submission" date="2021-02" db="EMBL/GenBank/DDBJ databases">
        <title>Porcisia hertigi Genome sequencing and assembly.</title>
        <authorList>
            <person name="Almutairi H."/>
            <person name="Gatherer D."/>
        </authorList>
    </citation>
    <scope>NUCLEOTIDE SEQUENCE [LARGE SCALE GENOMIC DNA]</scope>
    <source>
        <strain evidence="2 3">C119</strain>
    </source>
</reference>
<gene>
    <name evidence="2" type="ORF">JKF63_01059</name>
</gene>
<feature type="region of interest" description="Disordered" evidence="1">
    <location>
        <begin position="281"/>
        <end position="310"/>
    </location>
</feature>
<feature type="compositionally biased region" description="Low complexity" evidence="1">
    <location>
        <begin position="481"/>
        <end position="501"/>
    </location>
</feature>
<accession>A0A836HFS6</accession>
<feature type="region of interest" description="Disordered" evidence="1">
    <location>
        <begin position="2175"/>
        <end position="2195"/>
    </location>
</feature>
<name>A0A836HFS6_9TRYP</name>
<comment type="caution">
    <text evidence="2">The sequence shown here is derived from an EMBL/GenBank/DDBJ whole genome shotgun (WGS) entry which is preliminary data.</text>
</comment>
<feature type="compositionally biased region" description="Polar residues" evidence="1">
    <location>
        <begin position="159"/>
        <end position="173"/>
    </location>
</feature>
<sequence length="2519" mass="269003">MTSGVSSGRHTVPSCATTLHVTLLTSHYASAHDREDNAVPPGSNSAAAGHRRDAPPSSKANSSTNAKVAGGEGVEVYSCSTVADHLDTVARVLCAVLRLQNSACDDAVADAARCIQTAKAVRDDVVPWANVAAAAALAQEKNPLPHDGLSPFFSSAASTLPSHVTTPPSTASGTKKGRGRYSLAAKDGGKASSPQHPGTVKSPLSVTSTPSLSSLPGVQNQTSEAEQGPRQLYLRRELPPCEVVLVPGASPTSAQSYVIFVYHLAHEEDVLAALLALSAEEPSSSADKKDAQPSVSPESSRREKSNTQSSQAAEILTQALWSTVEVVLPTYPHVTGGRPAPAHVPVVWALADPRMLRGFLPCTLDDTDDIFSFYPCPFHDPMCTSSSMCRRDEAAAVKHLVRLVPRSVFYLYDPSSSSIVVKDTLAAFQPRPEEKSHSQESSHSAAPRLSCNESIKKCPTPQRGGVRSPAGAGAKSARVTGPASSGPGSSRGRNVRGAAGAVGASANHASVLAASGPHRVSLQSRFSNGGVDMQAAPDEFPYCTTNPRSLAQYLYSGGLGATAAAPSPQVAASVASPPSPADLEMELTCFLNKMAAFQRAVTSLSEAGVAASKTNETVEEMWRTHASLLTWVRAYLSCSADVPLADRSAAVQGINCTDGESRRGYQQPPLAFEEVVRLSLSRCLPKDSMWPLPLWEVAPLPIAPVPPLTLRSSGSDDVAVSTNMTVESIVPWANAVLSTLVGDDDKTAGSAEANSRAPFVPLLSRLVHLIDAYNTWSSKNRLTPTRVANNDCHNRTCEVVVAGKAPGDHAPDGTLMVPPSMASGLYTGGVFNIMSAVCVWVATVSTSLAHQQSSSELTALCVSEESLASSSATGPTGSRVAIAPSAASSGLFRRYAQPFQVLQIAGNRDEKTRMGSGALAAVVPRLYTATETPINESAATHSGKRLVMTTSERIHSQSADVALPPYPQEVSWMVRHVIAKNAGHFEVNVMRGTDTVTPPTNHQGLCPMMQDLATGGSPSTALHQSTIATMTTTTKSVGHLLQQQRRRLLRHMSGVATKLQPYSQGVHLIKEVARDFLGRRPITETSVTLQEAVESTLAAPRSQTAAGKRCSGSVGTSSRRDSKQHRGESVDTGATGTQQVSALNLLQRYLVSVDPTHARLATKSKLVKPKNPALLVKRHRSNESNENQLLAARAAAENLMPQIYEHVLQQALLHQLLRETGLESAAHPTPAPHHGHLPTAVTEDAASANDDWSITQQLPVQAIVTSIVDFRERFGAHNVAWRSCAFHYRPLPLPTAMTDTITDRGVNSGAFPEEAADDGVYRTSAYAHNALNVHPTRRVTHMWIAGVAVPNAQMAKGGTQKGLQSHSDAKGGQSRCLSLGRQRSRRWVVMVPRAGAVTPVEVYALWQSLLQEQSEQTANVSDENRIIASVADSAAQLRVGPAELKMRAMHRLIAQYMQSHAEASTSLVRGNGMPSAFPEKTSATDGAPMRFDTHETLYPYGDAVVEVWMSEVQRLCRYIKATEVIATLHAAPSSKEVTNMHLTVHWDDGLLLTCTSGRGGRSGPSTAPPTDVLLTTCNTVLERREGVSRIRFFRYPNTSSSTMAGAAVSLKELSGQQTPILPQGGVMETCTALLEEPVTLYCVHHCPPRITAATVVELEGSSEEETVCEVDERTGVVHRFYASGKQQLLFPSGAMMVRRPMAPVHSKSTQHYCDTLITLDGRCFVRNDSTRDDTFADAPLQHSTGAPPAVFQCVQARMARASCVGTKGGTGIDDTHAPPFTHMESTYDAVYHCHMRSRQDGLTVAEYESLSPHPDSEVTHHGARAASKLARVVVFPDGTTITTVAPREARRRALVHHSNGTSVLASLSSPTLCALLEEVQAVEESLLRSVGDRAELSVRWCVEASVLPRVYLAPAQRGGGKEGRERVPAFAVVFGDGTVLQRRWVAAVMPPIPFTTTGTEVDALANAGKSNGSGAGGVEEGGPHGIPAYTGGTFETVLTRPSTSAVRILHQHAIATIEPADVLAAITHASPAAYAVGQGLVFFDLACGGGLRLVDAARCVWEVRGLAAPEGPEVLHPERASTYQELLQALVSPHYSPHRLPRAVQMMYAREQEHENAAYVQRRATGWCPTLPRRMREIAEPFIRTAQLLRTDVLAPIESAAAAAEERFFGAGGALSKPPSATVKEGSSTATRDGSSLTSVVPERLLRVFPVCFGQLDNGEAIRYWHVSEVPPLLSGSRASLTPIAASEPQVIERLVPGIATGSVLGYISTAPGHTHDADAIGTLFCGQPSPTSGSRSVLWKRLVSVARLSLLCAGILAPAIPPAIRPPCAVSFLSAQDTNTADVMSLPSLAVLLNRGSRWLPPTLQPPQQFGTYQERRRVGNAGAEIGNANVAWVRDSPAALSNAAVNAAYVEYVLEQVSLATAVTTSCAALQREVVRKELHRHEQLAQLSHYHRVLSTQWPMELPASAREEQVRLEMRFEDLQRNSRSTMQTPARRNNPPPTLVSSTGDPGTIERMAV</sequence>
<feature type="region of interest" description="Disordered" evidence="1">
    <location>
        <begin position="159"/>
        <end position="228"/>
    </location>
</feature>
<feature type="region of interest" description="Disordered" evidence="1">
    <location>
        <begin position="2482"/>
        <end position="2519"/>
    </location>
</feature>
<evidence type="ECO:0000313" key="2">
    <source>
        <dbReference type="EMBL" id="KAG5492481.1"/>
    </source>
</evidence>
<feature type="region of interest" description="Disordered" evidence="1">
    <location>
        <begin position="1357"/>
        <end position="1376"/>
    </location>
</feature>
<evidence type="ECO:0000256" key="1">
    <source>
        <dbReference type="SAM" id="MobiDB-lite"/>
    </source>
</evidence>
<dbReference type="KEGG" id="phet:94287185"/>
<feature type="region of interest" description="Disordered" evidence="1">
    <location>
        <begin position="1096"/>
        <end position="1136"/>
    </location>
</feature>
<feature type="compositionally biased region" description="Polar residues" evidence="1">
    <location>
        <begin position="2185"/>
        <end position="2195"/>
    </location>
</feature>
<dbReference type="EMBL" id="JAFJZO010000035">
    <property type="protein sequence ID" value="KAG5492481.1"/>
    <property type="molecule type" value="Genomic_DNA"/>
</dbReference>
<feature type="compositionally biased region" description="Basic and acidic residues" evidence="1">
    <location>
        <begin position="431"/>
        <end position="440"/>
    </location>
</feature>
<keyword evidence="3" id="KW-1185">Reference proteome</keyword>
<feature type="region of interest" description="Disordered" evidence="1">
    <location>
        <begin position="430"/>
        <end position="501"/>
    </location>
</feature>
<feature type="compositionally biased region" description="Polar residues" evidence="1">
    <location>
        <begin position="2486"/>
        <end position="2496"/>
    </location>
</feature>
<dbReference type="Proteomes" id="UP000674318">
    <property type="component" value="Chromosome 35"/>
</dbReference>
<proteinExistence type="predicted"/>
<protein>
    <submittedName>
        <fullName evidence="2">Uncharacterized protein</fullName>
    </submittedName>
</protein>
<feature type="region of interest" description="Disordered" evidence="1">
    <location>
        <begin position="31"/>
        <end position="66"/>
    </location>
</feature>
<organism evidence="2 3">
    <name type="scientific">Porcisia hertigi</name>
    <dbReference type="NCBI Taxonomy" id="2761500"/>
    <lineage>
        <taxon>Eukaryota</taxon>
        <taxon>Discoba</taxon>
        <taxon>Euglenozoa</taxon>
        <taxon>Kinetoplastea</taxon>
        <taxon>Metakinetoplastina</taxon>
        <taxon>Trypanosomatida</taxon>
        <taxon>Trypanosomatidae</taxon>
        <taxon>Leishmaniinae</taxon>
        <taxon>Porcisia</taxon>
    </lineage>
</organism>
<feature type="compositionally biased region" description="Basic and acidic residues" evidence="1">
    <location>
        <begin position="1118"/>
        <end position="1129"/>
    </location>
</feature>